<dbReference type="InterPro" id="IPR006809">
    <property type="entry name" value="TAFII28_dom"/>
</dbReference>
<dbReference type="STRING" id="984487.A0A1E4SL59"/>
<dbReference type="CDD" id="cd08048">
    <property type="entry name" value="HFD_TAF11"/>
    <property type="match status" value="1"/>
</dbReference>
<keyword evidence="9" id="KW-1185">Reference proteome</keyword>
<protein>
    <submittedName>
        <fullName evidence="8">Histone-fold-containing protein</fullName>
    </submittedName>
</protein>
<keyword evidence="5" id="KW-0539">Nucleus</keyword>
<feature type="region of interest" description="Disordered" evidence="6">
    <location>
        <begin position="41"/>
        <end position="67"/>
    </location>
</feature>
<keyword evidence="4" id="KW-0804">Transcription</keyword>
<dbReference type="InterPro" id="IPR045127">
    <property type="entry name" value="TAF11-like"/>
</dbReference>
<reference evidence="9" key="1">
    <citation type="submission" date="2016-05" db="EMBL/GenBank/DDBJ databases">
        <title>Comparative genomics of biotechnologically important yeasts.</title>
        <authorList>
            <consortium name="DOE Joint Genome Institute"/>
            <person name="Riley R."/>
            <person name="Haridas S."/>
            <person name="Wolfe K.H."/>
            <person name="Lopes M.R."/>
            <person name="Hittinger C.T."/>
            <person name="Goker M."/>
            <person name="Salamov A."/>
            <person name="Wisecaver J."/>
            <person name="Long T.M."/>
            <person name="Aerts A.L."/>
            <person name="Barry K."/>
            <person name="Choi C."/>
            <person name="Clum A."/>
            <person name="Coughlan A.Y."/>
            <person name="Deshpande S."/>
            <person name="Douglass A.P."/>
            <person name="Hanson S.J."/>
            <person name="Klenk H.-P."/>
            <person name="Labutti K."/>
            <person name="Lapidus A."/>
            <person name="Lindquist E."/>
            <person name="Lipzen A."/>
            <person name="Meier-Kolthoff J.P."/>
            <person name="Ohm R.A."/>
            <person name="Otillar R.P."/>
            <person name="Pangilinan J."/>
            <person name="Peng Y."/>
            <person name="Rokas A."/>
            <person name="Rosa C.A."/>
            <person name="Scheuner C."/>
            <person name="Sibirny A.A."/>
            <person name="Slot J.C."/>
            <person name="Stielow J.B."/>
            <person name="Sun H."/>
            <person name="Kurtzman C.P."/>
            <person name="Blackwell M."/>
            <person name="Grigoriev I.V."/>
            <person name="Jeffries T.W."/>
        </authorList>
    </citation>
    <scope>NUCLEOTIDE SEQUENCE [LARGE SCALE GENOMIC DNA]</scope>
    <source>
        <strain evidence="9">NRRL Y-17324</strain>
    </source>
</reference>
<dbReference type="PANTHER" id="PTHR13218:SF8">
    <property type="entry name" value="TRANSCRIPTION INITIATION FACTOR TFIID SUBUNIT 11"/>
    <property type="match status" value="1"/>
</dbReference>
<dbReference type="Pfam" id="PF04719">
    <property type="entry name" value="TAFII28"/>
    <property type="match status" value="1"/>
</dbReference>
<gene>
    <name evidence="8" type="ORF">CANTADRAFT_25903</name>
</gene>
<evidence type="ECO:0000313" key="8">
    <source>
        <dbReference type="EMBL" id="ODV80234.1"/>
    </source>
</evidence>
<feature type="non-terminal residue" evidence="8">
    <location>
        <position position="252"/>
    </location>
</feature>
<feature type="domain" description="TAFII28-like protein" evidence="7">
    <location>
        <begin position="101"/>
        <end position="227"/>
    </location>
</feature>
<feature type="compositionally biased region" description="Acidic residues" evidence="6">
    <location>
        <begin position="55"/>
        <end position="67"/>
    </location>
</feature>
<name>A0A1E4SL59_9ASCO</name>
<evidence type="ECO:0000256" key="6">
    <source>
        <dbReference type="SAM" id="MobiDB-lite"/>
    </source>
</evidence>
<evidence type="ECO:0000259" key="7">
    <source>
        <dbReference type="Pfam" id="PF04719"/>
    </source>
</evidence>
<comment type="subcellular location">
    <subcellularLocation>
        <location evidence="1">Nucleus</location>
    </subcellularLocation>
</comment>
<evidence type="ECO:0000256" key="1">
    <source>
        <dbReference type="ARBA" id="ARBA00004123"/>
    </source>
</evidence>
<dbReference type="GO" id="GO:0016251">
    <property type="term" value="F:RNA polymerase II general transcription initiation factor activity"/>
    <property type="evidence" value="ECO:0007669"/>
    <property type="project" value="TreeGrafter"/>
</dbReference>
<dbReference type="RefSeq" id="XP_020065356.1">
    <property type="nucleotide sequence ID" value="XM_020207575.1"/>
</dbReference>
<dbReference type="GO" id="GO:0051123">
    <property type="term" value="P:RNA polymerase II preinitiation complex assembly"/>
    <property type="evidence" value="ECO:0007669"/>
    <property type="project" value="InterPro"/>
</dbReference>
<evidence type="ECO:0000256" key="5">
    <source>
        <dbReference type="ARBA" id="ARBA00023242"/>
    </source>
</evidence>
<dbReference type="Gene3D" id="1.10.20.10">
    <property type="entry name" value="Histone, subunit A"/>
    <property type="match status" value="1"/>
</dbReference>
<dbReference type="OrthoDB" id="28335at2759"/>
<dbReference type="AlphaFoldDB" id="A0A1E4SL59"/>
<dbReference type="Proteomes" id="UP000094285">
    <property type="component" value="Unassembled WGS sequence"/>
</dbReference>
<comment type="similarity">
    <text evidence="2">Belongs to the TAF11 family.</text>
</comment>
<evidence type="ECO:0000256" key="2">
    <source>
        <dbReference type="ARBA" id="ARBA00009788"/>
    </source>
</evidence>
<keyword evidence="3" id="KW-0805">Transcription regulation</keyword>
<dbReference type="GO" id="GO:0046982">
    <property type="term" value="F:protein heterodimerization activity"/>
    <property type="evidence" value="ECO:0007669"/>
    <property type="project" value="InterPro"/>
</dbReference>
<accession>A0A1E4SL59</accession>
<evidence type="ECO:0000313" key="9">
    <source>
        <dbReference type="Proteomes" id="UP000094285"/>
    </source>
</evidence>
<proteinExistence type="inferred from homology"/>
<dbReference type="SUPFAM" id="SSF47113">
    <property type="entry name" value="Histone-fold"/>
    <property type="match status" value="1"/>
</dbReference>
<dbReference type="EMBL" id="KV453911">
    <property type="protein sequence ID" value="ODV80234.1"/>
    <property type="molecule type" value="Genomic_DNA"/>
</dbReference>
<dbReference type="PANTHER" id="PTHR13218">
    <property type="entry name" value="TRANSCRIPTION INITIATION FACTOR TFIID SUBUNIT 11-RELATED"/>
    <property type="match status" value="1"/>
</dbReference>
<sequence>MSSYSESVDNESVSDISLDEDDEELIWRVFYNDLDRKTGLLDQSTQDIEDHNNYYEEDEDEDIEDVSDLSDIEDSELAQRYRELRETKIDKDMPEEEKKRLLISHFSEDQMERFEAYRRMTINKPGVKKICNSVLGQSIPQNLAVVLAGISKLFLGEIITKAFEVQERENRSKLIIDIDEKKKQKLAVLKSLEQGKEVNVDDKSKKLQYGGDVAKPLQPNHIVEAYRLYKMENSGAFESQWRREGEVDGKGL</sequence>
<organism evidence="8 9">
    <name type="scientific">Suhomyces tanzawaensis NRRL Y-17324</name>
    <dbReference type="NCBI Taxonomy" id="984487"/>
    <lineage>
        <taxon>Eukaryota</taxon>
        <taxon>Fungi</taxon>
        <taxon>Dikarya</taxon>
        <taxon>Ascomycota</taxon>
        <taxon>Saccharomycotina</taxon>
        <taxon>Pichiomycetes</taxon>
        <taxon>Debaryomycetaceae</taxon>
        <taxon>Suhomyces</taxon>
    </lineage>
</organism>
<dbReference type="GO" id="GO:0005669">
    <property type="term" value="C:transcription factor TFIID complex"/>
    <property type="evidence" value="ECO:0007669"/>
    <property type="project" value="InterPro"/>
</dbReference>
<dbReference type="GeneID" id="30981712"/>
<dbReference type="InterPro" id="IPR009072">
    <property type="entry name" value="Histone-fold"/>
</dbReference>
<evidence type="ECO:0000256" key="4">
    <source>
        <dbReference type="ARBA" id="ARBA00023163"/>
    </source>
</evidence>
<evidence type="ECO:0000256" key="3">
    <source>
        <dbReference type="ARBA" id="ARBA00023015"/>
    </source>
</evidence>